<organism evidence="2 3">
    <name type="scientific">Mytilus coruscus</name>
    <name type="common">Sea mussel</name>
    <dbReference type="NCBI Taxonomy" id="42192"/>
    <lineage>
        <taxon>Eukaryota</taxon>
        <taxon>Metazoa</taxon>
        <taxon>Spiralia</taxon>
        <taxon>Lophotrochozoa</taxon>
        <taxon>Mollusca</taxon>
        <taxon>Bivalvia</taxon>
        <taxon>Autobranchia</taxon>
        <taxon>Pteriomorphia</taxon>
        <taxon>Mytilida</taxon>
        <taxon>Mytiloidea</taxon>
        <taxon>Mytilidae</taxon>
        <taxon>Mytilinae</taxon>
        <taxon>Mytilus</taxon>
    </lineage>
</organism>
<proteinExistence type="predicted"/>
<feature type="compositionally biased region" description="Basic and acidic residues" evidence="1">
    <location>
        <begin position="199"/>
        <end position="216"/>
    </location>
</feature>
<reference evidence="2 3" key="1">
    <citation type="submission" date="2020-06" db="EMBL/GenBank/DDBJ databases">
        <authorList>
            <person name="Li R."/>
            <person name="Bekaert M."/>
        </authorList>
    </citation>
    <scope>NUCLEOTIDE SEQUENCE [LARGE SCALE GENOMIC DNA]</scope>
    <source>
        <strain evidence="3">wild</strain>
    </source>
</reference>
<feature type="compositionally biased region" description="Basic residues" evidence="1">
    <location>
        <begin position="177"/>
        <end position="186"/>
    </location>
</feature>
<dbReference type="OrthoDB" id="5984710at2759"/>
<feature type="region of interest" description="Disordered" evidence="1">
    <location>
        <begin position="97"/>
        <end position="126"/>
    </location>
</feature>
<dbReference type="AlphaFoldDB" id="A0A6J8A7E4"/>
<dbReference type="EMBL" id="CACVKT020000726">
    <property type="protein sequence ID" value="CAC5362025.1"/>
    <property type="molecule type" value="Genomic_DNA"/>
</dbReference>
<feature type="compositionally biased region" description="Polar residues" evidence="1">
    <location>
        <begin position="97"/>
        <end position="124"/>
    </location>
</feature>
<evidence type="ECO:0000313" key="3">
    <source>
        <dbReference type="Proteomes" id="UP000507470"/>
    </source>
</evidence>
<feature type="compositionally biased region" description="Basic and acidic residues" evidence="1">
    <location>
        <begin position="817"/>
        <end position="829"/>
    </location>
</feature>
<feature type="region of interest" description="Disordered" evidence="1">
    <location>
        <begin position="145"/>
        <end position="224"/>
    </location>
</feature>
<feature type="compositionally biased region" description="Polar residues" evidence="1">
    <location>
        <begin position="187"/>
        <end position="197"/>
    </location>
</feature>
<evidence type="ECO:0000313" key="2">
    <source>
        <dbReference type="EMBL" id="CAC5362025.1"/>
    </source>
</evidence>
<keyword evidence="3" id="KW-1185">Reference proteome</keyword>
<gene>
    <name evidence="2" type="ORF">MCOR_3927</name>
</gene>
<sequence length="859" mass="98641">MASEIDDFIFIKFYENGSLLDGSYFQRQTRATALFEFIGRQDVYLEGPTISLSPECSHKKLDEIFKNASDISLDIISDTEISDNDTRSKNLDNDLTRLTNMSNCHPTKSCQQSRRNSLQSNESNDGIHAHEEVIVITDSPEKYYNSNAVNKSHDINSDTDISSPNDDVPTLEYRFRQPTKKHKQSRKSPSIESNNGMPTKEETIDITDSPEKDKPRYQPYSGHNLDDETVTEVVDKLPWNISGNCIFKIEYNKADGQRMKCSKDGRPWEKYNNSYTKNFQKKRGTRLRARCKGSYQCNNTCCPFMEQYNMPNSMHIIKHDDISHCEECNSRMTFLSCPAVKVWEFPKTSHLMTVFHTGIHTCYPIKNPDIPISDLVDAMHLAPSSKPSEISNRLMMRKIQHSSSRKEVEDLAESLTDTRKARNLKQKILNSEPLSIKLANLQEKCLNQYEDPYLLFEYQIKEQKGEKWVITKSTIEDEAIIRKVIETSHSENYQTYIFKSSREKVKILLQMMNEDHFIGEEWAFMDFMVNRVNLKGKHLKTFGISTYHTLLKNVTWLVRMDCEFENKNTVDMALSLVDKMVSSESGSGQTIFKPKAGFMLDEGGGMHSSLKNKYDDKYYNTNVVTCQFHLKQCAIRHASSAYMGQQDKNDMVQRFKKSINSLVYAETANKYNKAFSDMEEFILCSGKTHLTKWLNWWDNRQNHVMEAFQPVSAPSTNLAEASHASMKLSGGTGLNIVQSAIYDISECFKFEKSIEGYCLGYVKSGTGPSKALKTSRMEKKTLKNIDELMTELDGLYHSGEQGPSRVTIASFHEFSSHRADKGKDPDKRPEGRKRKKHQNWVSSKLLTLSNIHLLKLVLR</sequence>
<name>A0A6J8A7E4_MYTCO</name>
<accession>A0A6J8A7E4</accession>
<feature type="region of interest" description="Disordered" evidence="1">
    <location>
        <begin position="817"/>
        <end position="838"/>
    </location>
</feature>
<dbReference type="Proteomes" id="UP000507470">
    <property type="component" value="Unassembled WGS sequence"/>
</dbReference>
<evidence type="ECO:0000256" key="1">
    <source>
        <dbReference type="SAM" id="MobiDB-lite"/>
    </source>
</evidence>
<protein>
    <submittedName>
        <fullName evidence="2">Uncharacterized protein</fullName>
    </submittedName>
</protein>